<dbReference type="GO" id="GO:0005886">
    <property type="term" value="C:plasma membrane"/>
    <property type="evidence" value="ECO:0007669"/>
    <property type="project" value="UniProtKB-SubCell"/>
</dbReference>
<feature type="transmembrane region" description="Helical" evidence="7">
    <location>
        <begin position="143"/>
        <end position="162"/>
    </location>
</feature>
<feature type="transmembrane region" description="Helical" evidence="7">
    <location>
        <begin position="358"/>
        <end position="375"/>
    </location>
</feature>
<feature type="transmembrane region" description="Helical" evidence="7">
    <location>
        <begin position="77"/>
        <end position="98"/>
    </location>
</feature>
<feature type="transmembrane region" description="Helical" evidence="7">
    <location>
        <begin position="208"/>
        <end position="229"/>
    </location>
</feature>
<keyword evidence="4 7" id="KW-1133">Transmembrane helix</keyword>
<evidence type="ECO:0000256" key="7">
    <source>
        <dbReference type="SAM" id="Phobius"/>
    </source>
</evidence>
<keyword evidence="5 7" id="KW-0472">Membrane</keyword>
<feature type="transmembrane region" description="Helical" evidence="7">
    <location>
        <begin position="322"/>
        <end position="346"/>
    </location>
</feature>
<protein>
    <recommendedName>
        <fullName evidence="6">Putative O-antigen transporter</fullName>
    </recommendedName>
</protein>
<accession>A0A486RU71</accession>
<dbReference type="InterPro" id="IPR050833">
    <property type="entry name" value="Poly_Biosynth_Transport"/>
</dbReference>
<sequence>MNKKALSNSIWMMSEKIISIFGLIFVTSYVAKYVGPSIYGEIMYATTIFQIAQVASQLGSDVVIFKRISKNHISGIKLINATLPIRVIIYLIIAVPTLLMMDLNNFGRGFYFSIACFIAGFFSSLDIFSTYFNALLKAKINTYVNVVSISIALLVRWLISFFKLDPVLLSFPIVLSSFLPFIFRCYIYRHNFNIRSSLSSHKKKYTIYLLKVGSTFVVATIAVSIYLRLSFISINYFYGKEMLGVFSVANNLGTAWIFICTSFINSYMPAIFKETNDTEVITKVVKLKYIIVFISLLIISFVAIIGHWFIDVFYGKHFIDAYIPMLIICFATMISSLSTITSRYIVRYSGYLYLSKKSFALLFISAILNFCLVKYNGVNGAAIAIVITEIISLTISNYFFNKGMVLKLHKSIFMMPFLILFKTKGK</sequence>
<feature type="transmembrane region" description="Helical" evidence="7">
    <location>
        <begin position="381"/>
        <end position="400"/>
    </location>
</feature>
<keyword evidence="2" id="KW-1003">Cell membrane</keyword>
<keyword evidence="3 7" id="KW-0812">Transmembrane</keyword>
<evidence type="ECO:0000256" key="3">
    <source>
        <dbReference type="ARBA" id="ARBA00022692"/>
    </source>
</evidence>
<comment type="subcellular location">
    <subcellularLocation>
        <location evidence="1">Cell membrane</location>
        <topology evidence="1">Multi-pass membrane protein</topology>
    </subcellularLocation>
</comment>
<dbReference type="AlphaFoldDB" id="A0A486RU71"/>
<feature type="transmembrane region" description="Helical" evidence="7">
    <location>
        <begin position="289"/>
        <end position="310"/>
    </location>
</feature>
<evidence type="ECO:0000256" key="1">
    <source>
        <dbReference type="ARBA" id="ARBA00004651"/>
    </source>
</evidence>
<evidence type="ECO:0000256" key="6">
    <source>
        <dbReference type="ARBA" id="ARBA00049738"/>
    </source>
</evidence>
<feature type="transmembrane region" description="Helical" evidence="7">
    <location>
        <begin position="42"/>
        <end position="65"/>
    </location>
</feature>
<evidence type="ECO:0000256" key="4">
    <source>
        <dbReference type="ARBA" id="ARBA00022989"/>
    </source>
</evidence>
<dbReference type="PANTHER" id="PTHR30250:SF11">
    <property type="entry name" value="O-ANTIGEN TRANSPORTER-RELATED"/>
    <property type="match status" value="1"/>
</dbReference>
<dbReference type="PANTHER" id="PTHR30250">
    <property type="entry name" value="PST FAMILY PREDICTED COLANIC ACID TRANSPORTER"/>
    <property type="match status" value="1"/>
</dbReference>
<name>A0A486RU71_KLEPN</name>
<proteinExistence type="predicted"/>
<reference evidence="8" key="1">
    <citation type="submission" date="2019-03" db="EMBL/GenBank/DDBJ databases">
        <authorList>
            <consortium name="Pathogen Informatics"/>
        </authorList>
    </citation>
    <scope>NUCLEOTIDE SEQUENCE</scope>
    <source>
        <strain evidence="8">5012STDY7626466</strain>
    </source>
</reference>
<dbReference type="InterPro" id="IPR002797">
    <property type="entry name" value="Polysacc_synth"/>
</dbReference>
<evidence type="ECO:0000256" key="5">
    <source>
        <dbReference type="ARBA" id="ARBA00023136"/>
    </source>
</evidence>
<feature type="transmembrane region" description="Helical" evidence="7">
    <location>
        <begin position="110"/>
        <end position="131"/>
    </location>
</feature>
<evidence type="ECO:0000256" key="2">
    <source>
        <dbReference type="ARBA" id="ARBA00022475"/>
    </source>
</evidence>
<evidence type="ECO:0000313" key="8">
    <source>
        <dbReference type="EMBL" id="VGM05586.1"/>
    </source>
</evidence>
<organism evidence="8">
    <name type="scientific">Klebsiella pneumoniae</name>
    <dbReference type="NCBI Taxonomy" id="573"/>
    <lineage>
        <taxon>Bacteria</taxon>
        <taxon>Pseudomonadati</taxon>
        <taxon>Pseudomonadota</taxon>
        <taxon>Gammaproteobacteria</taxon>
        <taxon>Enterobacterales</taxon>
        <taxon>Enterobacteriaceae</taxon>
        <taxon>Klebsiella/Raoultella group</taxon>
        <taxon>Klebsiella</taxon>
        <taxon>Klebsiella pneumoniae complex</taxon>
    </lineage>
</organism>
<dbReference type="Pfam" id="PF01943">
    <property type="entry name" value="Polysacc_synt"/>
    <property type="match status" value="1"/>
</dbReference>
<feature type="transmembrane region" description="Helical" evidence="7">
    <location>
        <begin position="168"/>
        <end position="187"/>
    </location>
</feature>
<feature type="transmembrane region" description="Helical" evidence="7">
    <location>
        <begin position="249"/>
        <end position="268"/>
    </location>
</feature>
<gene>
    <name evidence="8" type="ORF">SAMEA4873656_02244</name>
</gene>
<dbReference type="EMBL" id="CAAHCZ010000003">
    <property type="protein sequence ID" value="VGM05586.1"/>
    <property type="molecule type" value="Genomic_DNA"/>
</dbReference>